<accession>A0ABV9JDM9</accession>
<evidence type="ECO:0000256" key="4">
    <source>
        <dbReference type="ARBA" id="ARBA00023204"/>
    </source>
</evidence>
<evidence type="ECO:0000256" key="2">
    <source>
        <dbReference type="ARBA" id="ARBA00022763"/>
    </source>
</evidence>
<evidence type="ECO:0000256" key="1">
    <source>
        <dbReference type="ARBA" id="ARBA00009232"/>
    </source>
</evidence>
<dbReference type="SUPFAM" id="SSF50486">
    <property type="entry name" value="FMT C-terminal domain-like"/>
    <property type="match status" value="1"/>
</dbReference>
<keyword evidence="3 5" id="KW-0378">Hydrolase</keyword>
<evidence type="ECO:0000256" key="3">
    <source>
        <dbReference type="ARBA" id="ARBA00022801"/>
    </source>
</evidence>
<keyword evidence="4 5" id="KW-0234">DNA repair</keyword>
<dbReference type="Gene3D" id="3.10.300.10">
    <property type="entry name" value="Methylpurine-DNA glycosylase (MPG)"/>
    <property type="match status" value="2"/>
</dbReference>
<comment type="caution">
    <text evidence="6">The sequence shown here is derived from an EMBL/GenBank/DDBJ whole genome shotgun (WGS) entry which is preliminary data.</text>
</comment>
<evidence type="ECO:0000256" key="5">
    <source>
        <dbReference type="HAMAP-Rule" id="MF_00527"/>
    </source>
</evidence>
<dbReference type="PANTHER" id="PTHR10429:SF0">
    <property type="entry name" value="DNA-3-METHYLADENINE GLYCOSYLASE"/>
    <property type="match status" value="1"/>
</dbReference>
<dbReference type="CDD" id="cd00540">
    <property type="entry name" value="AAG"/>
    <property type="match status" value="1"/>
</dbReference>
<dbReference type="Pfam" id="PF02245">
    <property type="entry name" value="Pur_DNA_glyco"/>
    <property type="match status" value="1"/>
</dbReference>
<dbReference type="HAMAP" id="MF_00527">
    <property type="entry name" value="3MGH"/>
    <property type="match status" value="1"/>
</dbReference>
<dbReference type="EC" id="3.2.2.-" evidence="5"/>
<evidence type="ECO:0000313" key="7">
    <source>
        <dbReference type="Proteomes" id="UP001595987"/>
    </source>
</evidence>
<dbReference type="InterPro" id="IPR011034">
    <property type="entry name" value="Formyl_transferase-like_C_sf"/>
</dbReference>
<organism evidence="6 7">
    <name type="scientific">Lactococcus nasutitermitis</name>
    <dbReference type="NCBI Taxonomy" id="1652957"/>
    <lineage>
        <taxon>Bacteria</taxon>
        <taxon>Bacillati</taxon>
        <taxon>Bacillota</taxon>
        <taxon>Bacilli</taxon>
        <taxon>Lactobacillales</taxon>
        <taxon>Streptococcaceae</taxon>
        <taxon>Lactococcus</taxon>
    </lineage>
</organism>
<dbReference type="PANTHER" id="PTHR10429">
    <property type="entry name" value="DNA-3-METHYLADENINE GLYCOSYLASE"/>
    <property type="match status" value="1"/>
</dbReference>
<protein>
    <recommendedName>
        <fullName evidence="5">Putative 3-methyladenine DNA glycosylase</fullName>
        <ecNumber evidence="5">3.2.2.-</ecNumber>
    </recommendedName>
</protein>
<dbReference type="EMBL" id="JBHSGD010000001">
    <property type="protein sequence ID" value="MFC4651499.1"/>
    <property type="molecule type" value="Genomic_DNA"/>
</dbReference>
<dbReference type="InterPro" id="IPR003180">
    <property type="entry name" value="MPG"/>
</dbReference>
<name>A0ABV9JDM9_9LACT</name>
<dbReference type="Proteomes" id="UP001595987">
    <property type="component" value="Unassembled WGS sequence"/>
</dbReference>
<dbReference type="NCBIfam" id="TIGR00567">
    <property type="entry name" value="3mg"/>
    <property type="match status" value="1"/>
</dbReference>
<gene>
    <name evidence="6" type="ORF">ACFO26_01065</name>
</gene>
<keyword evidence="7" id="KW-1185">Reference proteome</keyword>
<dbReference type="InterPro" id="IPR036995">
    <property type="entry name" value="MPG_sf"/>
</dbReference>
<evidence type="ECO:0000313" key="6">
    <source>
        <dbReference type="EMBL" id="MFC4651499.1"/>
    </source>
</evidence>
<keyword evidence="2 5" id="KW-0227">DNA damage</keyword>
<dbReference type="RefSeq" id="WP_244842607.1">
    <property type="nucleotide sequence ID" value="NZ_BOVQ01000003.1"/>
</dbReference>
<proteinExistence type="inferred from homology"/>
<comment type="similarity">
    <text evidence="1 5">Belongs to the DNA glycosylase MPG family.</text>
</comment>
<sequence length="187" mass="20887">MEFTEVMATDTIGTAKALLGMALEHNGKTLGWIVETEAYLFPEDMASHSFAGRRTPRNEAMYLSDGHWYVYQIYGHQMLNLVTCAENVAEAVLIRALELPSGEILANGPGKLTALFGLDKRFDKQNLTDLRVVEAKNPLQIASRSRIGINCVEPWKSAALNFYVAGNENISRYAKGEMQTVTWKNEQ</sequence>
<reference evidence="7" key="1">
    <citation type="journal article" date="2019" name="Int. J. Syst. Evol. Microbiol.">
        <title>The Global Catalogue of Microorganisms (GCM) 10K type strain sequencing project: providing services to taxonomists for standard genome sequencing and annotation.</title>
        <authorList>
            <consortium name="The Broad Institute Genomics Platform"/>
            <consortium name="The Broad Institute Genome Sequencing Center for Infectious Disease"/>
            <person name="Wu L."/>
            <person name="Ma J."/>
        </authorList>
    </citation>
    <scope>NUCLEOTIDE SEQUENCE [LARGE SCALE GENOMIC DNA]</scope>
    <source>
        <strain evidence="7">CCUG 63287</strain>
    </source>
</reference>